<keyword evidence="2" id="KW-1185">Reference proteome</keyword>
<protein>
    <submittedName>
        <fullName evidence="1">Uncharacterized protein</fullName>
    </submittedName>
</protein>
<evidence type="ECO:0000313" key="2">
    <source>
        <dbReference type="Proteomes" id="UP000092321"/>
    </source>
</evidence>
<dbReference type="AlphaFoldDB" id="A0A1B7TAN2"/>
<evidence type="ECO:0000313" key="1">
    <source>
        <dbReference type="EMBL" id="OBA25792.1"/>
    </source>
</evidence>
<dbReference type="Proteomes" id="UP000092321">
    <property type="component" value="Unassembled WGS sequence"/>
</dbReference>
<sequence length="72" mass="8434">MRFVLMKLNFVIFLTIYTNQILLITEIDQIMLKEKNLIELTQPVVKGKNSQITKIIKSLLSNMNSELITFFD</sequence>
<dbReference type="EMBL" id="LXPE01000044">
    <property type="protein sequence ID" value="OBA25792.1"/>
    <property type="molecule type" value="Genomic_DNA"/>
</dbReference>
<accession>A0A1B7TAN2</accession>
<organism evidence="1 2">
    <name type="scientific">Hanseniaspora valbyensis NRRL Y-1626</name>
    <dbReference type="NCBI Taxonomy" id="766949"/>
    <lineage>
        <taxon>Eukaryota</taxon>
        <taxon>Fungi</taxon>
        <taxon>Dikarya</taxon>
        <taxon>Ascomycota</taxon>
        <taxon>Saccharomycotina</taxon>
        <taxon>Saccharomycetes</taxon>
        <taxon>Saccharomycodales</taxon>
        <taxon>Saccharomycodaceae</taxon>
        <taxon>Hanseniaspora</taxon>
    </lineage>
</organism>
<comment type="caution">
    <text evidence="1">The sequence shown here is derived from an EMBL/GenBank/DDBJ whole genome shotgun (WGS) entry which is preliminary data.</text>
</comment>
<gene>
    <name evidence="1" type="ORF">HANVADRAFT_102113</name>
</gene>
<proteinExistence type="predicted"/>
<reference evidence="2" key="1">
    <citation type="journal article" date="2016" name="Proc. Natl. Acad. Sci. U.S.A.">
        <title>Comparative genomics of biotechnologically important yeasts.</title>
        <authorList>
            <person name="Riley R."/>
            <person name="Haridas S."/>
            <person name="Wolfe K.H."/>
            <person name="Lopes M.R."/>
            <person name="Hittinger C.T."/>
            <person name="Goeker M."/>
            <person name="Salamov A.A."/>
            <person name="Wisecaver J.H."/>
            <person name="Long T.M."/>
            <person name="Calvey C.H."/>
            <person name="Aerts A.L."/>
            <person name="Barry K.W."/>
            <person name="Choi C."/>
            <person name="Clum A."/>
            <person name="Coughlan A.Y."/>
            <person name="Deshpande S."/>
            <person name="Douglass A.P."/>
            <person name="Hanson S.J."/>
            <person name="Klenk H.-P."/>
            <person name="LaButti K.M."/>
            <person name="Lapidus A."/>
            <person name="Lindquist E.A."/>
            <person name="Lipzen A.M."/>
            <person name="Meier-Kolthoff J.P."/>
            <person name="Ohm R.A."/>
            <person name="Otillar R.P."/>
            <person name="Pangilinan J.L."/>
            <person name="Peng Y."/>
            <person name="Rokas A."/>
            <person name="Rosa C.A."/>
            <person name="Scheuner C."/>
            <person name="Sibirny A.A."/>
            <person name="Slot J.C."/>
            <person name="Stielow J.B."/>
            <person name="Sun H."/>
            <person name="Kurtzman C.P."/>
            <person name="Blackwell M."/>
            <person name="Grigoriev I.V."/>
            <person name="Jeffries T.W."/>
        </authorList>
    </citation>
    <scope>NUCLEOTIDE SEQUENCE [LARGE SCALE GENOMIC DNA]</scope>
    <source>
        <strain evidence="2">NRRL Y-1626</strain>
    </source>
</reference>
<name>A0A1B7TAN2_9ASCO</name>